<keyword evidence="1" id="KW-0449">Lipoprotein</keyword>
<accession>A0ACD5BCH1</accession>
<keyword evidence="2" id="KW-1185">Reference proteome</keyword>
<gene>
    <name evidence="1" type="ORF">LCL61_16410</name>
</gene>
<dbReference type="EMBL" id="CP150484">
    <property type="protein sequence ID" value="WYW17134.1"/>
    <property type="molecule type" value="Genomic_DNA"/>
</dbReference>
<sequence>MTGVVLLAGCSDGHEYLDPQPTGPSMSKQQQQAQLATRSTLDEAVAGYEKLRVTLRDRLTAEFGVTQWIEETGSAEFSGCSPQFAALNQQEAAKKFLPRWYAPTSLLARWDQVKSVVREVAGGSGFTTVTLDVNKAGDAELNLTDQFGAQLSVGSGTNTVVSLTTGCHLIKK</sequence>
<evidence type="ECO:0000313" key="1">
    <source>
        <dbReference type="EMBL" id="WYW17134.1"/>
    </source>
</evidence>
<name>A0ACD5BCH1_9PSEU</name>
<protein>
    <submittedName>
        <fullName evidence="1">LppA family lipoprotein</fullName>
    </submittedName>
</protein>
<organism evidence="1 2">
    <name type="scientific">Amycolatopsis coloradensis</name>
    <dbReference type="NCBI Taxonomy" id="76021"/>
    <lineage>
        <taxon>Bacteria</taxon>
        <taxon>Bacillati</taxon>
        <taxon>Actinomycetota</taxon>
        <taxon>Actinomycetes</taxon>
        <taxon>Pseudonocardiales</taxon>
        <taxon>Pseudonocardiaceae</taxon>
        <taxon>Amycolatopsis</taxon>
    </lineage>
</organism>
<proteinExistence type="predicted"/>
<dbReference type="Proteomes" id="UP001456344">
    <property type="component" value="Chromosome"/>
</dbReference>
<evidence type="ECO:0000313" key="2">
    <source>
        <dbReference type="Proteomes" id="UP001456344"/>
    </source>
</evidence>
<reference evidence="1" key="1">
    <citation type="submission" date="2023-10" db="EMBL/GenBank/DDBJ databases">
        <title>Whole genome sequencing of actinobacterial strain Amycolatopsis sp. (BCA-696) identifies the underlying plant growth-promoting genes.</title>
        <authorList>
            <person name="Gandham P."/>
            <person name="Vadla N."/>
            <person name="Saji A."/>
            <person name="Srinivas V."/>
            <person name="Ruperao P."/>
            <person name="Selvanayagam S."/>
            <person name="Saxena R.K."/>
            <person name="Rathore A."/>
            <person name="Gopalakrishnan S."/>
            <person name="Thakur V."/>
        </authorList>
    </citation>
    <scope>NUCLEOTIDE SEQUENCE</scope>
    <source>
        <strain evidence="1">BCA-696</strain>
    </source>
</reference>